<dbReference type="AlphaFoldDB" id="A0A1H7MJK0"/>
<dbReference type="Proteomes" id="UP000199421">
    <property type="component" value="Unassembled WGS sequence"/>
</dbReference>
<evidence type="ECO:0000313" key="2">
    <source>
        <dbReference type="Proteomes" id="UP000199421"/>
    </source>
</evidence>
<keyword evidence="2" id="KW-1185">Reference proteome</keyword>
<dbReference type="STRING" id="407022.SAMN05661044_02036"/>
<name>A0A1H7MJK0_OLID1</name>
<dbReference type="OrthoDB" id="1447643at2"/>
<protein>
    <submittedName>
        <fullName evidence="1">Uncharacterized protein</fullName>
    </submittedName>
</protein>
<gene>
    <name evidence="1" type="ORF">SAMN05661044_02036</name>
</gene>
<organism evidence="1 2">
    <name type="scientific">Olivibacter domesticus</name>
    <name type="common">Pseudosphingobacterium domesticum</name>
    <dbReference type="NCBI Taxonomy" id="407022"/>
    <lineage>
        <taxon>Bacteria</taxon>
        <taxon>Pseudomonadati</taxon>
        <taxon>Bacteroidota</taxon>
        <taxon>Sphingobacteriia</taxon>
        <taxon>Sphingobacteriales</taxon>
        <taxon>Sphingobacteriaceae</taxon>
        <taxon>Olivibacter</taxon>
    </lineage>
</organism>
<accession>A0A1H7MJK0</accession>
<proteinExistence type="predicted"/>
<dbReference type="EMBL" id="FOAF01000001">
    <property type="protein sequence ID" value="SEL11433.1"/>
    <property type="molecule type" value="Genomic_DNA"/>
</dbReference>
<evidence type="ECO:0000313" key="1">
    <source>
        <dbReference type="EMBL" id="SEL11433.1"/>
    </source>
</evidence>
<dbReference type="RefSeq" id="WP_093323035.1">
    <property type="nucleotide sequence ID" value="NZ_FOAF01000001.1"/>
</dbReference>
<reference evidence="2" key="1">
    <citation type="submission" date="2016-10" db="EMBL/GenBank/DDBJ databases">
        <authorList>
            <person name="Varghese N."/>
            <person name="Submissions S."/>
        </authorList>
    </citation>
    <scope>NUCLEOTIDE SEQUENCE [LARGE SCALE GENOMIC DNA]</scope>
    <source>
        <strain evidence="2">DSM 18733</strain>
    </source>
</reference>
<sequence length="144" mass="15808">MSQSGIIPSKNSFDIVLTKTITGKTVIETPICAFSYTWDFNTNMGQASLDAINSTKLGIVLHPTGIAGMLAFMSDMKPTGYQIDGQQVILNRIVLMIDAVTGEHRAGIMFNEDGSTIEVSANWQNEHNTLVVSMIRKAEPQLFR</sequence>